<feature type="transmembrane region" description="Helical" evidence="8">
    <location>
        <begin position="28"/>
        <end position="46"/>
    </location>
</feature>
<evidence type="ECO:0000313" key="10">
    <source>
        <dbReference type="EMBL" id="QFQ95622.1"/>
    </source>
</evidence>
<keyword evidence="2" id="KW-0813">Transport</keyword>
<dbReference type="Pfam" id="PF07690">
    <property type="entry name" value="MFS_1"/>
    <property type="match status" value="1"/>
</dbReference>
<sequence length="486" mass="49196">MASTSTFPASEKGKAKHRKAKPDSPNPVGKTVIIAVLGVFVTYLPINGVSGALTTIAQATHANTTELQWVTDSYVIPMAAAVLSGGVFGDLYGRRRVFSIGLILTAIGAVTAGLASLLGSAAVPTLWAGQAVSGLGAGLLLPTTLALIAHAVPDPRARGRYISIWATGIVGGLAAGPLICGAILEFADLGWIFLPTGLLAVTAGVFAHFTLPESKNAVGRQLDWPGQISATIGIASIIFGVIEGGAQGWGSPVAQAGFAVGAVSVAAFILSELRSPAPLMDLRLFRSTGFSVAAFSSLIALFAIVGITFLLSLYLGSGQPRSALEIGLRLIFVPGTAALVSPFAGRLLGMVEPVHVLTAGLVIGAVGTLLLANIDTSTSFPDLAWRLAVFGVSVALMLTSGTVVSVNSAPWHLAGMASAASTAMRQFGGALGPAILGSIYVGQLHNGGSAASGLRAALLTTGVLLSTGVVGCVATVLVSRRRSAET</sequence>
<feature type="transmembrane region" description="Helical" evidence="8">
    <location>
        <begin position="100"/>
        <end position="121"/>
    </location>
</feature>
<dbReference type="InterPro" id="IPR011701">
    <property type="entry name" value="MFS"/>
</dbReference>
<evidence type="ECO:0000256" key="7">
    <source>
        <dbReference type="SAM" id="MobiDB-lite"/>
    </source>
</evidence>
<dbReference type="AlphaFoldDB" id="A0A5P8JYM8"/>
<protein>
    <submittedName>
        <fullName evidence="10">MFS transporter</fullName>
    </submittedName>
</protein>
<feature type="region of interest" description="Disordered" evidence="7">
    <location>
        <begin position="1"/>
        <end position="25"/>
    </location>
</feature>
<dbReference type="EMBL" id="CP045096">
    <property type="protein sequence ID" value="QFQ95622.1"/>
    <property type="molecule type" value="Genomic_DNA"/>
</dbReference>
<reference evidence="10 11" key="1">
    <citation type="submission" date="2019-10" db="EMBL/GenBank/DDBJ databases">
        <title>Streptomyces sp. strain GY16 isolated from leaves of Broussonetia papyrifera.</title>
        <authorList>
            <person name="Mo P."/>
        </authorList>
    </citation>
    <scope>NUCLEOTIDE SEQUENCE [LARGE SCALE GENOMIC DNA]</scope>
    <source>
        <strain evidence="10 11">GY16</strain>
    </source>
</reference>
<dbReference type="KEGG" id="sphv:F9278_04845"/>
<dbReference type="PANTHER" id="PTHR42718">
    <property type="entry name" value="MAJOR FACILITATOR SUPERFAMILY MULTIDRUG TRANSPORTER MFSC"/>
    <property type="match status" value="1"/>
</dbReference>
<dbReference type="RefSeq" id="WP_152167154.1">
    <property type="nucleotide sequence ID" value="NZ_CP045096.1"/>
</dbReference>
<evidence type="ECO:0000256" key="3">
    <source>
        <dbReference type="ARBA" id="ARBA00022692"/>
    </source>
</evidence>
<evidence type="ECO:0000256" key="5">
    <source>
        <dbReference type="ARBA" id="ARBA00023136"/>
    </source>
</evidence>
<evidence type="ECO:0000313" key="11">
    <source>
        <dbReference type="Proteomes" id="UP000327294"/>
    </source>
</evidence>
<keyword evidence="11" id="KW-1185">Reference proteome</keyword>
<dbReference type="PROSITE" id="PS50850">
    <property type="entry name" value="MFS"/>
    <property type="match status" value="1"/>
</dbReference>
<feature type="transmembrane region" description="Helical" evidence="8">
    <location>
        <begin position="326"/>
        <end position="347"/>
    </location>
</feature>
<feature type="transmembrane region" description="Helical" evidence="8">
    <location>
        <begin position="254"/>
        <end position="271"/>
    </location>
</feature>
<dbReference type="InterPro" id="IPR020846">
    <property type="entry name" value="MFS_dom"/>
</dbReference>
<evidence type="ECO:0000256" key="8">
    <source>
        <dbReference type="SAM" id="Phobius"/>
    </source>
</evidence>
<feature type="transmembrane region" description="Helical" evidence="8">
    <location>
        <begin position="127"/>
        <end position="149"/>
    </location>
</feature>
<dbReference type="Gene3D" id="1.20.1250.20">
    <property type="entry name" value="MFS general substrate transporter like domains"/>
    <property type="match status" value="2"/>
</dbReference>
<feature type="transmembrane region" description="Helical" evidence="8">
    <location>
        <begin position="384"/>
        <end position="406"/>
    </location>
</feature>
<evidence type="ECO:0000256" key="4">
    <source>
        <dbReference type="ARBA" id="ARBA00022989"/>
    </source>
</evidence>
<keyword evidence="4 8" id="KW-1133">Transmembrane helix</keyword>
<dbReference type="GO" id="GO:0022857">
    <property type="term" value="F:transmembrane transporter activity"/>
    <property type="evidence" value="ECO:0007669"/>
    <property type="project" value="InterPro"/>
</dbReference>
<comment type="subcellular location">
    <subcellularLocation>
        <location evidence="1">Cell membrane</location>
        <topology evidence="1">Multi-pass membrane protein</topology>
    </subcellularLocation>
</comment>
<evidence type="ECO:0000256" key="6">
    <source>
        <dbReference type="ARBA" id="ARBA00023251"/>
    </source>
</evidence>
<feature type="transmembrane region" description="Helical" evidence="8">
    <location>
        <begin position="222"/>
        <end position="242"/>
    </location>
</feature>
<dbReference type="CDD" id="cd17321">
    <property type="entry name" value="MFS_MMR_MDR_like"/>
    <property type="match status" value="1"/>
</dbReference>
<keyword evidence="6" id="KW-0046">Antibiotic resistance</keyword>
<keyword evidence="5 8" id="KW-0472">Membrane</keyword>
<evidence type="ECO:0000259" key="9">
    <source>
        <dbReference type="PROSITE" id="PS50850"/>
    </source>
</evidence>
<proteinExistence type="predicted"/>
<name>A0A5P8JYM8_9ACTN</name>
<accession>A0A5P8JYM8</accession>
<feature type="transmembrane region" description="Helical" evidence="8">
    <location>
        <begin position="292"/>
        <end position="314"/>
    </location>
</feature>
<keyword evidence="3 8" id="KW-0812">Transmembrane</keyword>
<dbReference type="SUPFAM" id="SSF103473">
    <property type="entry name" value="MFS general substrate transporter"/>
    <property type="match status" value="1"/>
</dbReference>
<feature type="transmembrane region" description="Helical" evidence="8">
    <location>
        <begin position="354"/>
        <end position="372"/>
    </location>
</feature>
<dbReference type="GO" id="GO:0046677">
    <property type="term" value="P:response to antibiotic"/>
    <property type="evidence" value="ECO:0007669"/>
    <property type="project" value="UniProtKB-KW"/>
</dbReference>
<organism evidence="10 11">
    <name type="scientific">Streptomyces phaeolivaceus</name>
    <dbReference type="NCBI Taxonomy" id="2653200"/>
    <lineage>
        <taxon>Bacteria</taxon>
        <taxon>Bacillati</taxon>
        <taxon>Actinomycetota</taxon>
        <taxon>Actinomycetes</taxon>
        <taxon>Kitasatosporales</taxon>
        <taxon>Streptomycetaceae</taxon>
        <taxon>Streptomyces</taxon>
    </lineage>
</organism>
<feature type="domain" description="Major facilitator superfamily (MFS) profile" evidence="9">
    <location>
        <begin position="31"/>
        <end position="483"/>
    </location>
</feature>
<feature type="transmembrane region" description="Helical" evidence="8">
    <location>
        <begin position="456"/>
        <end position="478"/>
    </location>
</feature>
<evidence type="ECO:0000256" key="1">
    <source>
        <dbReference type="ARBA" id="ARBA00004651"/>
    </source>
</evidence>
<dbReference type="InterPro" id="IPR036259">
    <property type="entry name" value="MFS_trans_sf"/>
</dbReference>
<evidence type="ECO:0000256" key="2">
    <source>
        <dbReference type="ARBA" id="ARBA00022448"/>
    </source>
</evidence>
<feature type="transmembrane region" description="Helical" evidence="8">
    <location>
        <begin position="190"/>
        <end position="210"/>
    </location>
</feature>
<dbReference type="PANTHER" id="PTHR42718:SF9">
    <property type="entry name" value="MAJOR FACILITATOR SUPERFAMILY MULTIDRUG TRANSPORTER MFSC"/>
    <property type="match status" value="1"/>
</dbReference>
<gene>
    <name evidence="10" type="ORF">F9278_04845</name>
</gene>
<feature type="transmembrane region" description="Helical" evidence="8">
    <location>
        <begin position="161"/>
        <end position="184"/>
    </location>
</feature>
<dbReference type="GO" id="GO:0005886">
    <property type="term" value="C:plasma membrane"/>
    <property type="evidence" value="ECO:0007669"/>
    <property type="project" value="UniProtKB-SubCell"/>
</dbReference>
<dbReference type="Proteomes" id="UP000327294">
    <property type="component" value="Chromosome"/>
</dbReference>
<feature type="transmembrane region" description="Helical" evidence="8">
    <location>
        <begin position="427"/>
        <end position="444"/>
    </location>
</feature>